<accession>A0A1V0U5B6</accession>
<feature type="transmembrane region" description="Helical" evidence="2">
    <location>
        <begin position="259"/>
        <end position="280"/>
    </location>
</feature>
<dbReference type="STRING" id="1935.B1H20_01145"/>
<feature type="transmembrane region" description="Helical" evidence="2">
    <location>
        <begin position="365"/>
        <end position="386"/>
    </location>
</feature>
<keyword evidence="2" id="KW-0472">Membrane</keyword>
<dbReference type="RefSeq" id="WP_083191966.1">
    <property type="nucleotide sequence ID" value="NZ_CP020570.1"/>
</dbReference>
<dbReference type="OrthoDB" id="2014935at2"/>
<keyword evidence="2" id="KW-0812">Transmembrane</keyword>
<dbReference type="AlphaFoldDB" id="A0A1V0U5B6"/>
<keyword evidence="2" id="KW-1133">Transmembrane helix</keyword>
<feature type="transmembrane region" description="Helical" evidence="2">
    <location>
        <begin position="183"/>
        <end position="207"/>
    </location>
</feature>
<gene>
    <name evidence="3" type="ORF">B1H20_01145</name>
</gene>
<name>A0A1V0U5B6_STRVN</name>
<feature type="transmembrane region" description="Helical" evidence="2">
    <location>
        <begin position="316"/>
        <end position="335"/>
    </location>
</feature>
<organism evidence="3 4">
    <name type="scientific">Streptomyces violaceoruber</name>
    <dbReference type="NCBI Taxonomy" id="1935"/>
    <lineage>
        <taxon>Bacteria</taxon>
        <taxon>Bacillati</taxon>
        <taxon>Actinomycetota</taxon>
        <taxon>Actinomycetes</taxon>
        <taxon>Kitasatosporales</taxon>
        <taxon>Streptomycetaceae</taxon>
        <taxon>Streptomyces</taxon>
        <taxon>Streptomyces violaceoruber group</taxon>
    </lineage>
</organism>
<proteinExistence type="predicted"/>
<feature type="transmembrane region" description="Helical" evidence="2">
    <location>
        <begin position="523"/>
        <end position="545"/>
    </location>
</feature>
<evidence type="ECO:0000313" key="3">
    <source>
        <dbReference type="EMBL" id="ARF60142.1"/>
    </source>
</evidence>
<dbReference type="EMBL" id="CP020570">
    <property type="protein sequence ID" value="ARF60142.1"/>
    <property type="molecule type" value="Genomic_DNA"/>
</dbReference>
<sequence>MTSTAAPLGASRHTPSMETGPGAFAGAGTLLRFGLRRDRVRLTVWVLALTLGTLATASEYRTLYSSPEERAAAVSSMGSPAALAMTGPGRYLSDYTAGAMLGHQLLGFTAVLVGLMSVLTVTRHTRDEEETGRAELVRSAVVGHHAHLAAALGVAAVANLVLAVPLALGLTTAGIEGVDAGGALLYGLAHTAAGLVFAGVAAITVQITAHTRGASGAALAVIGVAYVLRAAGDVGDDALSWLSPIGWVQRTHVFVDDRWWPLALCLLLAAATAAYGFALSTRRDVGAGLRPARLGRRTASAALTHPLGLALRLHRATLLGFAASLGLMGVMYGSILGEAAGMVKDVEQVQQALAEIGGATVTESFAAMVMTVVAVVAAGYVVMAALRPRTEENAGRAEPLLATGLSRNRWLGSHLAIALAGGTALLVLAGLGFGLSGAASTGDAGLVLELTGAAAAYAPALWATAGVVVLLHGWFPRAAAAAWIVPVYGFLVGYLGPVLRLPEGLRNLSPFGHVPRLPAAEPAWTPLLVLTAVAAGLIALGLAGCRRRDLDTK</sequence>
<feature type="transmembrane region" description="Helical" evidence="2">
    <location>
        <begin position="42"/>
        <end position="60"/>
    </location>
</feature>
<feature type="transmembrane region" description="Helical" evidence="2">
    <location>
        <begin position="101"/>
        <end position="121"/>
    </location>
</feature>
<dbReference type="Proteomes" id="UP000192445">
    <property type="component" value="Chromosome"/>
</dbReference>
<feature type="transmembrane region" description="Helical" evidence="2">
    <location>
        <begin position="214"/>
        <end position="232"/>
    </location>
</feature>
<feature type="transmembrane region" description="Helical" evidence="2">
    <location>
        <begin position="478"/>
        <end position="499"/>
    </location>
</feature>
<feature type="transmembrane region" description="Helical" evidence="2">
    <location>
        <begin position="415"/>
        <end position="438"/>
    </location>
</feature>
<evidence type="ECO:0000313" key="4">
    <source>
        <dbReference type="Proteomes" id="UP000192445"/>
    </source>
</evidence>
<feature type="transmembrane region" description="Helical" evidence="2">
    <location>
        <begin position="148"/>
        <end position="171"/>
    </location>
</feature>
<feature type="transmembrane region" description="Helical" evidence="2">
    <location>
        <begin position="450"/>
        <end position="471"/>
    </location>
</feature>
<reference evidence="3 4" key="1">
    <citation type="submission" date="2017-03" db="EMBL/GenBank/DDBJ databases">
        <title>Complete Genome Sequence of a natural compounds producer, Streptomyces violaceus S21.</title>
        <authorList>
            <person name="Zhong C."/>
            <person name="Zhao Z."/>
            <person name="Fu J."/>
            <person name="Zong G."/>
            <person name="Qin R."/>
            <person name="Cao G."/>
        </authorList>
    </citation>
    <scope>NUCLEOTIDE SEQUENCE [LARGE SCALE GENOMIC DNA]</scope>
    <source>
        <strain evidence="3 4">S21</strain>
    </source>
</reference>
<protein>
    <submittedName>
        <fullName evidence="3">ABC transporter permease</fullName>
    </submittedName>
</protein>
<evidence type="ECO:0000256" key="2">
    <source>
        <dbReference type="SAM" id="Phobius"/>
    </source>
</evidence>
<evidence type="ECO:0000256" key="1">
    <source>
        <dbReference type="SAM" id="MobiDB-lite"/>
    </source>
</evidence>
<dbReference type="KEGG" id="svu:B1H20_01145"/>
<feature type="region of interest" description="Disordered" evidence="1">
    <location>
        <begin position="1"/>
        <end position="21"/>
    </location>
</feature>